<proteinExistence type="predicted"/>
<protein>
    <recommendedName>
        <fullName evidence="5">Proteinase inhibitor I42 chagasin domain-containing protein</fullName>
    </recommendedName>
</protein>
<dbReference type="InterPro" id="IPR018990">
    <property type="entry name" value="Prot_inh_I42_chagasin"/>
</dbReference>
<comment type="caution">
    <text evidence="6">The sequence shown here is derived from an EMBL/GenBank/DDBJ whole genome shotgun (WGS) entry which is preliminary data.</text>
</comment>
<dbReference type="Pfam" id="PF09394">
    <property type="entry name" value="Inhibitor_I42"/>
    <property type="match status" value="1"/>
</dbReference>
<gene>
    <name evidence="6" type="ORF">GCM10012287_55100</name>
</gene>
<dbReference type="PROSITE" id="PS51257">
    <property type="entry name" value="PROKAR_LIPOPROTEIN"/>
    <property type="match status" value="1"/>
</dbReference>
<feature type="chain" id="PRO_5046494532" description="Proteinase inhibitor I42 chagasin domain-containing protein" evidence="4">
    <location>
        <begin position="26"/>
        <end position="154"/>
    </location>
</feature>
<evidence type="ECO:0000313" key="6">
    <source>
        <dbReference type="EMBL" id="GGO57984.1"/>
    </source>
</evidence>
<feature type="region of interest" description="Disordered" evidence="3">
    <location>
        <begin position="118"/>
        <end position="154"/>
    </location>
</feature>
<keyword evidence="1" id="KW-0646">Protease inhibitor</keyword>
<feature type="domain" description="Proteinase inhibitor I42 chagasin" evidence="5">
    <location>
        <begin position="38"/>
        <end position="108"/>
    </location>
</feature>
<keyword evidence="7" id="KW-1185">Reference proteome</keyword>
<sequence>MRTVTKRLALPALPLVLTALLTGCGQDTYGQDEKNLQVDDGEEFTLSVPVEAAMGEDWYLASPAPDKAVVRSTGDREETDGSDSDGGHSATHYFDFKAVGKGTTEIRLLECPSLGCAGGGDAGGEISPSPVPSGSPTPDADGRGRYHTYKVTVK</sequence>
<keyword evidence="4" id="KW-0732">Signal</keyword>
<name>A0ABQ2MSZ9_9ACTN</name>
<dbReference type="Gene3D" id="2.60.40.2020">
    <property type="match status" value="1"/>
</dbReference>
<dbReference type="EMBL" id="BMMP01000027">
    <property type="protein sequence ID" value="GGO57984.1"/>
    <property type="molecule type" value="Genomic_DNA"/>
</dbReference>
<accession>A0ABQ2MSZ9</accession>
<reference evidence="7" key="1">
    <citation type="journal article" date="2019" name="Int. J. Syst. Evol. Microbiol.">
        <title>The Global Catalogue of Microorganisms (GCM) 10K type strain sequencing project: providing services to taxonomists for standard genome sequencing and annotation.</title>
        <authorList>
            <consortium name="The Broad Institute Genomics Platform"/>
            <consortium name="The Broad Institute Genome Sequencing Center for Infectious Disease"/>
            <person name="Wu L."/>
            <person name="Ma J."/>
        </authorList>
    </citation>
    <scope>NUCLEOTIDE SEQUENCE [LARGE SCALE GENOMIC DNA]</scope>
    <source>
        <strain evidence="7">CGMCC 4.7178</strain>
    </source>
</reference>
<feature type="signal peptide" evidence="4">
    <location>
        <begin position="1"/>
        <end position="25"/>
    </location>
</feature>
<evidence type="ECO:0000256" key="2">
    <source>
        <dbReference type="ARBA" id="ARBA00022704"/>
    </source>
</evidence>
<evidence type="ECO:0000259" key="5">
    <source>
        <dbReference type="Pfam" id="PF09394"/>
    </source>
</evidence>
<organism evidence="6 7">
    <name type="scientific">Streptomyces daqingensis</name>
    <dbReference type="NCBI Taxonomy" id="1472640"/>
    <lineage>
        <taxon>Bacteria</taxon>
        <taxon>Bacillati</taxon>
        <taxon>Actinomycetota</taxon>
        <taxon>Actinomycetes</taxon>
        <taxon>Kitasatosporales</taxon>
        <taxon>Streptomycetaceae</taxon>
        <taxon>Streptomyces</taxon>
    </lineage>
</organism>
<dbReference type="Proteomes" id="UP000631535">
    <property type="component" value="Unassembled WGS sequence"/>
</dbReference>
<evidence type="ECO:0000313" key="7">
    <source>
        <dbReference type="Proteomes" id="UP000631535"/>
    </source>
</evidence>
<feature type="compositionally biased region" description="Basic residues" evidence="3">
    <location>
        <begin position="145"/>
        <end position="154"/>
    </location>
</feature>
<evidence type="ECO:0000256" key="3">
    <source>
        <dbReference type="SAM" id="MobiDB-lite"/>
    </source>
</evidence>
<evidence type="ECO:0000256" key="4">
    <source>
        <dbReference type="SAM" id="SignalP"/>
    </source>
</evidence>
<keyword evidence="2" id="KW-0789">Thiol protease inhibitor</keyword>
<feature type="region of interest" description="Disordered" evidence="3">
    <location>
        <begin position="64"/>
        <end position="91"/>
    </location>
</feature>
<dbReference type="InterPro" id="IPR036331">
    <property type="entry name" value="Chagasin-like_sf"/>
</dbReference>
<evidence type="ECO:0000256" key="1">
    <source>
        <dbReference type="ARBA" id="ARBA00022690"/>
    </source>
</evidence>